<comment type="caution">
    <text evidence="4">The sequence shown here is derived from an EMBL/GenBank/DDBJ whole genome shotgun (WGS) entry which is preliminary data.</text>
</comment>
<dbReference type="Gene3D" id="1.10.287.470">
    <property type="entry name" value="Helix hairpin bin"/>
    <property type="match status" value="1"/>
</dbReference>
<accession>A0A1M3KVK3</accession>
<sequence>MKLKRLIWPAVIIVILSAAAAWKLSSNKNVMAANAAIANKKSTVFPVTVVSPRNETLSRNIEINGRFTPIHHLDLVTEAAGRVTSIALRNGDVVQKGQTVVQLDNEQINIDLTQARATLAQAQMDLENYTEMLKRNAVNKQEVNNARLAVVNAETRVATLKRQLKATSIVSTVSGTVNNMSLEVGSFVTVGNLVARIADLSSLKMIVKLQPHEVVSVSKGQKVRIVPDMYTNSSFTGTVTSIGTIADGARKYDVEITLQNNAKTPLLSGMTGNAFFEFGGNRTAMVIPGKCLVGSVQDPHVYIVENGKAVLKSISIGTMQNDLVEVVSGVDPTQQVVESGQLNLANGSQIQIIK</sequence>
<dbReference type="STRING" id="1895771.BGO89_13030"/>
<evidence type="ECO:0000313" key="5">
    <source>
        <dbReference type="Proteomes" id="UP000184233"/>
    </source>
</evidence>
<evidence type="ECO:0000256" key="1">
    <source>
        <dbReference type="ARBA" id="ARBA00009477"/>
    </source>
</evidence>
<dbReference type="SUPFAM" id="SSF111369">
    <property type="entry name" value="HlyD-like secretion proteins"/>
    <property type="match status" value="1"/>
</dbReference>
<dbReference type="GO" id="GO:1990281">
    <property type="term" value="C:efflux pump complex"/>
    <property type="evidence" value="ECO:0007669"/>
    <property type="project" value="TreeGrafter"/>
</dbReference>
<dbReference type="AlphaFoldDB" id="A0A1M3KVK3"/>
<reference evidence="4 5" key="1">
    <citation type="submission" date="2016-09" db="EMBL/GenBank/DDBJ databases">
        <title>Genome-resolved meta-omics ties microbial dynamics to process performance in biotechnology for thiocyanate degradation.</title>
        <authorList>
            <person name="Kantor R.S."/>
            <person name="Huddy R.J."/>
            <person name="Iyer R."/>
            <person name="Thomas B.C."/>
            <person name="Brown C.T."/>
            <person name="Anantharaman K."/>
            <person name="Tringe S."/>
            <person name="Hettich R.L."/>
            <person name="Harrison S.T."/>
            <person name="Banfield J.F."/>
        </authorList>
    </citation>
    <scope>NUCLEOTIDE SEQUENCE [LARGE SCALE GENOMIC DNA]</scope>
    <source>
        <strain evidence="4">59-99</strain>
    </source>
</reference>
<evidence type="ECO:0000313" key="4">
    <source>
        <dbReference type="EMBL" id="OJX56256.1"/>
    </source>
</evidence>
<dbReference type="GO" id="GO:0015562">
    <property type="term" value="F:efflux transmembrane transporter activity"/>
    <property type="evidence" value="ECO:0007669"/>
    <property type="project" value="TreeGrafter"/>
</dbReference>
<name>A0A1M3KVK3_9BACT</name>
<protein>
    <recommendedName>
        <fullName evidence="3">YknX-like C-terminal permuted SH3-like domain-containing protein</fullName>
    </recommendedName>
</protein>
<dbReference type="Gene3D" id="2.40.420.20">
    <property type="match status" value="1"/>
</dbReference>
<evidence type="ECO:0000256" key="2">
    <source>
        <dbReference type="SAM" id="Coils"/>
    </source>
</evidence>
<evidence type="ECO:0000259" key="3">
    <source>
        <dbReference type="Pfam" id="PF25989"/>
    </source>
</evidence>
<keyword evidence="2" id="KW-0175">Coiled coil</keyword>
<comment type="similarity">
    <text evidence="1">Belongs to the membrane fusion protein (MFP) (TC 8.A.1) family.</text>
</comment>
<dbReference type="InterPro" id="IPR058637">
    <property type="entry name" value="YknX-like_C"/>
</dbReference>
<dbReference type="Pfam" id="PF25989">
    <property type="entry name" value="YknX_C"/>
    <property type="match status" value="1"/>
</dbReference>
<dbReference type="Gene3D" id="2.40.50.100">
    <property type="match status" value="1"/>
</dbReference>
<dbReference type="PANTHER" id="PTHR30469">
    <property type="entry name" value="MULTIDRUG RESISTANCE PROTEIN MDTA"/>
    <property type="match status" value="1"/>
</dbReference>
<dbReference type="InterPro" id="IPR006143">
    <property type="entry name" value="RND_pump_MFP"/>
</dbReference>
<dbReference type="EMBL" id="MKVH01000025">
    <property type="protein sequence ID" value="OJX56256.1"/>
    <property type="molecule type" value="Genomic_DNA"/>
</dbReference>
<proteinExistence type="inferred from homology"/>
<organism evidence="4 5">
    <name type="scientific">Candidatus Kapaibacterium thiocyanatum</name>
    <dbReference type="NCBI Taxonomy" id="1895771"/>
    <lineage>
        <taxon>Bacteria</taxon>
        <taxon>Pseudomonadati</taxon>
        <taxon>Candidatus Kapaibacteriota</taxon>
        <taxon>Candidatus Kapaibacteriia</taxon>
        <taxon>Candidatus Kapaibacteriales</taxon>
        <taxon>Candidatus Kapaibacteriaceae</taxon>
        <taxon>Candidatus Kapaibacterium</taxon>
    </lineage>
</organism>
<gene>
    <name evidence="4" type="ORF">BGO89_13030</name>
</gene>
<dbReference type="NCBIfam" id="TIGR01730">
    <property type="entry name" value="RND_mfp"/>
    <property type="match status" value="1"/>
</dbReference>
<feature type="coiled-coil region" evidence="2">
    <location>
        <begin position="105"/>
        <end position="163"/>
    </location>
</feature>
<dbReference type="Proteomes" id="UP000184233">
    <property type="component" value="Unassembled WGS sequence"/>
</dbReference>
<dbReference type="Gene3D" id="2.40.30.170">
    <property type="match status" value="1"/>
</dbReference>
<feature type="domain" description="YknX-like C-terminal permuted SH3-like" evidence="3">
    <location>
        <begin position="285"/>
        <end position="351"/>
    </location>
</feature>